<evidence type="ECO:0000313" key="2">
    <source>
        <dbReference type="EMBL" id="MDQ7909495.1"/>
    </source>
</evidence>
<dbReference type="Proteomes" id="UP001230908">
    <property type="component" value="Unassembled WGS sequence"/>
</dbReference>
<protein>
    <submittedName>
        <fullName evidence="2">DUF2795 domain-containing protein</fullName>
    </submittedName>
</protein>
<feature type="region of interest" description="Disordered" evidence="1">
    <location>
        <begin position="58"/>
        <end position="96"/>
    </location>
</feature>
<evidence type="ECO:0000256" key="1">
    <source>
        <dbReference type="SAM" id="MobiDB-lite"/>
    </source>
</evidence>
<evidence type="ECO:0000313" key="3">
    <source>
        <dbReference type="Proteomes" id="UP001230908"/>
    </source>
</evidence>
<dbReference type="InterPro" id="IPR021527">
    <property type="entry name" value="DUF2795"/>
</dbReference>
<accession>A0ABU0ZR44</accession>
<name>A0ABU0ZR44_9ACTN</name>
<organism evidence="2 3">
    <name type="scientific">Phytohabitans maris</name>
    <dbReference type="NCBI Taxonomy" id="3071409"/>
    <lineage>
        <taxon>Bacteria</taxon>
        <taxon>Bacillati</taxon>
        <taxon>Actinomycetota</taxon>
        <taxon>Actinomycetes</taxon>
        <taxon>Micromonosporales</taxon>
        <taxon>Micromonosporaceae</taxon>
    </lineage>
</organism>
<comment type="caution">
    <text evidence="2">The sequence shown here is derived from an EMBL/GenBank/DDBJ whole genome shotgun (WGS) entry which is preliminary data.</text>
</comment>
<dbReference type="RefSeq" id="WP_308716755.1">
    <property type="nucleotide sequence ID" value="NZ_JAVHUY010000042.1"/>
</dbReference>
<dbReference type="EMBL" id="JAVHUY010000042">
    <property type="protein sequence ID" value="MDQ7909495.1"/>
    <property type="molecule type" value="Genomic_DNA"/>
</dbReference>
<feature type="compositionally biased region" description="Basic residues" evidence="1">
    <location>
        <begin position="77"/>
        <end position="89"/>
    </location>
</feature>
<keyword evidence="3" id="KW-1185">Reference proteome</keyword>
<dbReference type="Pfam" id="PF11387">
    <property type="entry name" value="DUF2795"/>
    <property type="match status" value="1"/>
</dbReference>
<gene>
    <name evidence="2" type="ORF">RB614_33725</name>
</gene>
<proteinExistence type="predicted"/>
<sequence>MDETGWNGVRAALDDLDYPARKEQVVGHAERRGAPAAAMRLLRGLPLETYRNLDEIRSSVPLDPAADDGQTPDERARRARSPHNHRIAQHLRDLRT</sequence>
<reference evidence="2 3" key="1">
    <citation type="submission" date="2023-08" db="EMBL/GenBank/DDBJ databases">
        <title>Phytohabitans sansha sp. nov., isolated from marine sediment.</title>
        <authorList>
            <person name="Zhao Y."/>
            <person name="Yi K."/>
        </authorList>
    </citation>
    <scope>NUCLEOTIDE SEQUENCE [LARGE SCALE GENOMIC DNA]</scope>
    <source>
        <strain evidence="2 3">ZYX-F-186</strain>
    </source>
</reference>